<comment type="caution">
    <text evidence="2">The sequence shown here is derived from an EMBL/GenBank/DDBJ whole genome shotgun (WGS) entry which is preliminary data.</text>
</comment>
<feature type="compositionally biased region" description="Low complexity" evidence="1">
    <location>
        <begin position="97"/>
        <end position="110"/>
    </location>
</feature>
<feature type="region of interest" description="Disordered" evidence="1">
    <location>
        <begin position="62"/>
        <end position="136"/>
    </location>
</feature>
<feature type="region of interest" description="Disordered" evidence="1">
    <location>
        <begin position="1"/>
        <end position="33"/>
    </location>
</feature>
<sequence>MTLQALYGGGGSKSASPRKRSTPAPREAAHEDNGCAWYQDHLAEVRESEVPELDHWHERHFAQVEEEEEGNSRGRKRARLSDQSFANGMATPPLCYSSSNSSASTDSLGSPGIKHIPKSDVPVVSVEYNEADKNTS</sequence>
<evidence type="ECO:0000256" key="1">
    <source>
        <dbReference type="SAM" id="MobiDB-lite"/>
    </source>
</evidence>
<reference evidence="2" key="1">
    <citation type="journal article" date="2020" name="BMC Genomics">
        <title>Correction to: Identification and distribution of gene clusters required for synthesis of sphingolipid metabolism inhibitors in diverse species of the filamentous fungus Fusarium.</title>
        <authorList>
            <person name="Kim H.S."/>
            <person name="Lohmar J.M."/>
            <person name="Busman M."/>
            <person name="Brown D.W."/>
            <person name="Naumann T.A."/>
            <person name="Divon H.H."/>
            <person name="Lysoe E."/>
            <person name="Uhlig S."/>
            <person name="Proctor R.H."/>
        </authorList>
    </citation>
    <scope>NUCLEOTIDE SEQUENCE</scope>
    <source>
        <strain evidence="2">NRRL 20472</strain>
    </source>
</reference>
<evidence type="ECO:0000313" key="2">
    <source>
        <dbReference type="EMBL" id="KAF4958997.1"/>
    </source>
</evidence>
<dbReference type="EMBL" id="JABEXW010000674">
    <property type="protein sequence ID" value="KAF4958997.1"/>
    <property type="molecule type" value="Genomic_DNA"/>
</dbReference>
<proteinExistence type="predicted"/>
<gene>
    <name evidence="2" type="ORF">FSARC_10866</name>
</gene>
<organism evidence="2 3">
    <name type="scientific">Fusarium sarcochroum</name>
    <dbReference type="NCBI Taxonomy" id="1208366"/>
    <lineage>
        <taxon>Eukaryota</taxon>
        <taxon>Fungi</taxon>
        <taxon>Dikarya</taxon>
        <taxon>Ascomycota</taxon>
        <taxon>Pezizomycotina</taxon>
        <taxon>Sordariomycetes</taxon>
        <taxon>Hypocreomycetidae</taxon>
        <taxon>Hypocreales</taxon>
        <taxon>Nectriaceae</taxon>
        <taxon>Fusarium</taxon>
        <taxon>Fusarium lateritium species complex</taxon>
    </lineage>
</organism>
<name>A0A8H4X213_9HYPO</name>
<dbReference type="AlphaFoldDB" id="A0A8H4X213"/>
<evidence type="ECO:0000313" key="3">
    <source>
        <dbReference type="Proteomes" id="UP000622797"/>
    </source>
</evidence>
<keyword evidence="3" id="KW-1185">Reference proteome</keyword>
<protein>
    <submittedName>
        <fullName evidence="2">Uncharacterized protein</fullName>
    </submittedName>
</protein>
<dbReference type="Proteomes" id="UP000622797">
    <property type="component" value="Unassembled WGS sequence"/>
</dbReference>
<reference evidence="2" key="2">
    <citation type="submission" date="2020-05" db="EMBL/GenBank/DDBJ databases">
        <authorList>
            <person name="Kim H.-S."/>
            <person name="Proctor R.H."/>
            <person name="Brown D.W."/>
        </authorList>
    </citation>
    <scope>NUCLEOTIDE SEQUENCE</scope>
    <source>
        <strain evidence="2">NRRL 20472</strain>
    </source>
</reference>
<accession>A0A8H4X213</accession>